<organism evidence="3 4">
    <name type="scientific">Hymenobacter nivis</name>
    <dbReference type="NCBI Taxonomy" id="1850093"/>
    <lineage>
        <taxon>Bacteria</taxon>
        <taxon>Pseudomonadati</taxon>
        <taxon>Bacteroidota</taxon>
        <taxon>Cytophagia</taxon>
        <taxon>Cytophagales</taxon>
        <taxon>Hymenobacteraceae</taxon>
        <taxon>Hymenobacter</taxon>
    </lineage>
</organism>
<reference evidence="4" key="1">
    <citation type="submission" date="2018-04" db="EMBL/GenBank/DDBJ databases">
        <title>Complete genome of Antarctic heterotrophic bacterium Hymenobacter nivis.</title>
        <authorList>
            <person name="Terashima M."/>
        </authorList>
    </citation>
    <scope>NUCLEOTIDE SEQUENCE [LARGE SCALE GENOMIC DNA]</scope>
    <source>
        <strain evidence="4">NBRC 111535</strain>
    </source>
</reference>
<keyword evidence="1" id="KW-0472">Membrane</keyword>
<sequence length="179" mass="19878">MTVSFRLLFTFLLGPLLALAQAPPPAPAPPASPLPRLLAERQVLTRRYAAARAQRNSLFGLGGQPSKKDLQAVVDALQGIVNKDEQIVAVLNQSAQAAQNTATTLQSTSRDDRNLTSDRLAEARNQQLNVQERERRAMARQLALEDDLDAAQQARQRRDWAILGLALACVGLFFWRRRR</sequence>
<feature type="chain" id="PRO_5016259458" evidence="2">
    <location>
        <begin position="21"/>
        <end position="179"/>
    </location>
</feature>
<dbReference type="Proteomes" id="UP000245999">
    <property type="component" value="Chromosome"/>
</dbReference>
<evidence type="ECO:0000256" key="2">
    <source>
        <dbReference type="SAM" id="SignalP"/>
    </source>
</evidence>
<dbReference type="KEGG" id="hnv:DDQ68_03255"/>
<proteinExistence type="predicted"/>
<dbReference type="AlphaFoldDB" id="A0A2Z3GT86"/>
<dbReference type="RefSeq" id="WP_109654796.1">
    <property type="nucleotide sequence ID" value="NZ_CP029145.1"/>
</dbReference>
<evidence type="ECO:0000313" key="4">
    <source>
        <dbReference type="Proteomes" id="UP000245999"/>
    </source>
</evidence>
<feature type="transmembrane region" description="Helical" evidence="1">
    <location>
        <begin position="160"/>
        <end position="176"/>
    </location>
</feature>
<dbReference type="OrthoDB" id="885815at2"/>
<keyword evidence="1" id="KW-0812">Transmembrane</keyword>
<name>A0A2Z3GT86_9BACT</name>
<keyword evidence="2" id="KW-0732">Signal</keyword>
<evidence type="ECO:0000313" key="3">
    <source>
        <dbReference type="EMBL" id="AWM31890.1"/>
    </source>
</evidence>
<accession>A0A2Z3GT86</accession>
<dbReference type="EMBL" id="CP029145">
    <property type="protein sequence ID" value="AWM31890.1"/>
    <property type="molecule type" value="Genomic_DNA"/>
</dbReference>
<feature type="signal peptide" evidence="2">
    <location>
        <begin position="1"/>
        <end position="20"/>
    </location>
</feature>
<evidence type="ECO:0000256" key="1">
    <source>
        <dbReference type="SAM" id="Phobius"/>
    </source>
</evidence>
<keyword evidence="1" id="KW-1133">Transmembrane helix</keyword>
<protein>
    <submittedName>
        <fullName evidence="3">Uncharacterized protein</fullName>
    </submittedName>
</protein>
<keyword evidence="4" id="KW-1185">Reference proteome</keyword>
<gene>
    <name evidence="3" type="ORF">DDQ68_03255</name>
</gene>